<keyword evidence="4" id="KW-1185">Reference proteome</keyword>
<organism evidence="3 4">
    <name type="scientific">Mycolicibacterium phlei DSM 43239 = CCUG 21000</name>
    <dbReference type="NCBI Taxonomy" id="1226750"/>
    <lineage>
        <taxon>Bacteria</taxon>
        <taxon>Bacillati</taxon>
        <taxon>Actinomycetota</taxon>
        <taxon>Actinomycetes</taxon>
        <taxon>Mycobacteriales</taxon>
        <taxon>Mycobacteriaceae</taxon>
        <taxon>Mycolicibacterium</taxon>
    </lineage>
</organism>
<dbReference type="RefSeq" id="WP_082803928.1">
    <property type="nucleotide sequence ID" value="NZ_ANBO01000034.1"/>
</dbReference>
<dbReference type="PANTHER" id="PTHR31157:SF1">
    <property type="entry name" value="SCP DOMAIN-CONTAINING PROTEIN"/>
    <property type="match status" value="1"/>
</dbReference>
<dbReference type="Pfam" id="PF00188">
    <property type="entry name" value="CAP"/>
    <property type="match status" value="1"/>
</dbReference>
<dbReference type="AlphaFoldDB" id="A0A5N5UYF5"/>
<keyword evidence="1" id="KW-0732">Signal</keyword>
<dbReference type="GeneID" id="74301198"/>
<dbReference type="InterPro" id="IPR014044">
    <property type="entry name" value="CAP_dom"/>
</dbReference>
<evidence type="ECO:0000313" key="4">
    <source>
        <dbReference type="Proteomes" id="UP000325690"/>
    </source>
</evidence>
<sequence length="160" mass="16085">MNTRKAAVPPICAAAATLALLGGATAPAHADEGSDLLNLINATRAANGCGPLTPNPVLAAAAARHATDVLVNGAVGHVGTDGSSISQRVRDAGYTTGATVGEVVFWGTGAAKNPAAAVDWWMNSPGHRAIITDCSFTEAGFSTVSNGLKMTATGDFAKRR</sequence>
<gene>
    <name evidence="3" type="ORF">MPHL21000_19710</name>
</gene>
<evidence type="ECO:0000259" key="2">
    <source>
        <dbReference type="Pfam" id="PF00188"/>
    </source>
</evidence>
<feature type="chain" id="PRO_5024358876" evidence="1">
    <location>
        <begin position="31"/>
        <end position="160"/>
    </location>
</feature>
<dbReference type="PANTHER" id="PTHR31157">
    <property type="entry name" value="SCP DOMAIN-CONTAINING PROTEIN"/>
    <property type="match status" value="1"/>
</dbReference>
<evidence type="ECO:0000256" key="1">
    <source>
        <dbReference type="SAM" id="SignalP"/>
    </source>
</evidence>
<dbReference type="Gene3D" id="3.40.33.10">
    <property type="entry name" value="CAP"/>
    <property type="match status" value="1"/>
</dbReference>
<accession>A0A5N5UYF5</accession>
<dbReference type="EMBL" id="ANBP01000034">
    <property type="protein sequence ID" value="KAB7753459.1"/>
    <property type="molecule type" value="Genomic_DNA"/>
</dbReference>
<proteinExistence type="predicted"/>
<dbReference type="SUPFAM" id="SSF55797">
    <property type="entry name" value="PR-1-like"/>
    <property type="match status" value="1"/>
</dbReference>
<evidence type="ECO:0000313" key="3">
    <source>
        <dbReference type="EMBL" id="KAB7753459.1"/>
    </source>
</evidence>
<comment type="caution">
    <text evidence="3">The sequence shown here is derived from an EMBL/GenBank/DDBJ whole genome shotgun (WGS) entry which is preliminary data.</text>
</comment>
<name>A0A5N5UYF5_MYCPH</name>
<feature type="signal peptide" evidence="1">
    <location>
        <begin position="1"/>
        <end position="30"/>
    </location>
</feature>
<protein>
    <submittedName>
        <fullName evidence="3">Secretion protein</fullName>
    </submittedName>
</protein>
<dbReference type="InterPro" id="IPR035940">
    <property type="entry name" value="CAP_sf"/>
</dbReference>
<reference evidence="3 4" key="1">
    <citation type="submission" date="2012-10" db="EMBL/GenBank/DDBJ databases">
        <title>The draft sequence of the Mycobacterium pheli genome.</title>
        <authorList>
            <person name="Pettersson B.M.F."/>
            <person name="Das S."/>
            <person name="Dasgupta S."/>
            <person name="Bhattacharya A."/>
            <person name="Kirsebom L.A."/>
        </authorList>
    </citation>
    <scope>NUCLEOTIDE SEQUENCE [LARGE SCALE GENOMIC DNA]</scope>
    <source>
        <strain evidence="3 4">CCUG 21000</strain>
    </source>
</reference>
<feature type="domain" description="SCP" evidence="2">
    <location>
        <begin position="37"/>
        <end position="147"/>
    </location>
</feature>
<dbReference type="CDD" id="cd05379">
    <property type="entry name" value="CAP_bacterial"/>
    <property type="match status" value="1"/>
</dbReference>
<dbReference type="Proteomes" id="UP000325690">
    <property type="component" value="Unassembled WGS sequence"/>
</dbReference>